<dbReference type="PANTHER" id="PTHR46268:SF6">
    <property type="entry name" value="UNIVERSAL STRESS PROTEIN UP12"/>
    <property type="match status" value="1"/>
</dbReference>
<dbReference type="CDD" id="cd00293">
    <property type="entry name" value="USP-like"/>
    <property type="match status" value="2"/>
</dbReference>
<dbReference type="PRINTS" id="PR01438">
    <property type="entry name" value="UNVRSLSTRESS"/>
</dbReference>
<accession>A0A7C3WQP5</accession>
<proteinExistence type="inferred from homology"/>
<dbReference type="InterPro" id="IPR006016">
    <property type="entry name" value="UspA"/>
</dbReference>
<comment type="caution">
    <text evidence="3">The sequence shown here is derived from an EMBL/GenBank/DDBJ whole genome shotgun (WGS) entry which is preliminary data.</text>
</comment>
<reference evidence="3" key="1">
    <citation type="journal article" date="2020" name="mSystems">
        <title>Genome- and Community-Level Interaction Insights into Carbon Utilization and Element Cycling Functions of Hydrothermarchaeota in Hydrothermal Sediment.</title>
        <authorList>
            <person name="Zhou Z."/>
            <person name="Liu Y."/>
            <person name="Xu W."/>
            <person name="Pan J."/>
            <person name="Luo Z.H."/>
            <person name="Li M."/>
        </authorList>
    </citation>
    <scope>NUCLEOTIDE SEQUENCE [LARGE SCALE GENOMIC DNA]</scope>
    <source>
        <strain evidence="3">SpSt-776</strain>
    </source>
</reference>
<feature type="domain" description="UspA" evidence="2">
    <location>
        <begin position="10"/>
        <end position="144"/>
    </location>
</feature>
<evidence type="ECO:0000259" key="2">
    <source>
        <dbReference type="Pfam" id="PF00582"/>
    </source>
</evidence>
<dbReference type="AlphaFoldDB" id="A0A7C3WQP5"/>
<dbReference type="PANTHER" id="PTHR46268">
    <property type="entry name" value="STRESS RESPONSE PROTEIN NHAX"/>
    <property type="match status" value="1"/>
</dbReference>
<comment type="similarity">
    <text evidence="1">Belongs to the universal stress protein A family.</text>
</comment>
<dbReference type="EMBL" id="DTHB01000016">
    <property type="protein sequence ID" value="HGB14035.1"/>
    <property type="molecule type" value="Genomic_DNA"/>
</dbReference>
<dbReference type="InterPro" id="IPR006015">
    <property type="entry name" value="Universal_stress_UspA"/>
</dbReference>
<evidence type="ECO:0000256" key="1">
    <source>
        <dbReference type="ARBA" id="ARBA00008791"/>
    </source>
</evidence>
<dbReference type="Pfam" id="PF00582">
    <property type="entry name" value="Usp"/>
    <property type="match status" value="2"/>
</dbReference>
<dbReference type="InterPro" id="IPR014729">
    <property type="entry name" value="Rossmann-like_a/b/a_fold"/>
</dbReference>
<sequence>MPWNEGMARYQNILVAVDGSAQSLHALQSALRLPDAQITAVSVAPPYEGDLRLVGVNLIKNLLREPCHKALSEAQALAEKAGKAIKTACLVGLPHEEIVKLAESENRDLIVMGVKGQGLLKRILLGSVTRRVIGFTKRDVMVVPPQAGLGWEKLLLATDGSENSQPAGNRALELALAYGAELRVLSIPEAPGGTAKTAGEMLTKLRELREVMLEEIRAQAEALGIKIQCVIGQGPPAKTIVDYARKESVNLIVLGSHGRTGLTRLLMGSVTERVIGLAPCPVLVVKV</sequence>
<evidence type="ECO:0000313" key="3">
    <source>
        <dbReference type="EMBL" id="HGB14035.1"/>
    </source>
</evidence>
<protein>
    <submittedName>
        <fullName evidence="3">Universal stress protein</fullName>
    </submittedName>
</protein>
<name>A0A7C3WQP5_9BACT</name>
<dbReference type="Gene3D" id="3.40.50.620">
    <property type="entry name" value="HUPs"/>
    <property type="match status" value="2"/>
</dbReference>
<gene>
    <name evidence="3" type="ORF">ENV62_02185</name>
</gene>
<feature type="domain" description="UspA" evidence="2">
    <location>
        <begin position="152"/>
        <end position="286"/>
    </location>
</feature>
<dbReference type="SUPFAM" id="SSF52402">
    <property type="entry name" value="Adenine nucleotide alpha hydrolases-like"/>
    <property type="match status" value="2"/>
</dbReference>
<organism evidence="3">
    <name type="scientific">Desulfobacca acetoxidans</name>
    <dbReference type="NCBI Taxonomy" id="60893"/>
    <lineage>
        <taxon>Bacteria</taxon>
        <taxon>Pseudomonadati</taxon>
        <taxon>Thermodesulfobacteriota</taxon>
        <taxon>Desulfobaccia</taxon>
        <taxon>Desulfobaccales</taxon>
        <taxon>Desulfobaccaceae</taxon>
        <taxon>Desulfobacca</taxon>
    </lineage>
</organism>